<name>A0A0A9BMM8_ARUDO</name>
<proteinExistence type="predicted"/>
<sequence length="64" mass="7163">MAVARELQGRRILKTTELKTELNEGPPHFLLGSPPTVPIPRQFQHEGARRSWVVGAETTNWGEA</sequence>
<evidence type="ECO:0000313" key="1">
    <source>
        <dbReference type="EMBL" id="JAD62490.1"/>
    </source>
</evidence>
<organism evidence="1">
    <name type="scientific">Arundo donax</name>
    <name type="common">Giant reed</name>
    <name type="synonym">Donax arundinaceus</name>
    <dbReference type="NCBI Taxonomy" id="35708"/>
    <lineage>
        <taxon>Eukaryota</taxon>
        <taxon>Viridiplantae</taxon>
        <taxon>Streptophyta</taxon>
        <taxon>Embryophyta</taxon>
        <taxon>Tracheophyta</taxon>
        <taxon>Spermatophyta</taxon>
        <taxon>Magnoliopsida</taxon>
        <taxon>Liliopsida</taxon>
        <taxon>Poales</taxon>
        <taxon>Poaceae</taxon>
        <taxon>PACMAD clade</taxon>
        <taxon>Arundinoideae</taxon>
        <taxon>Arundineae</taxon>
        <taxon>Arundo</taxon>
    </lineage>
</organism>
<dbReference type="AlphaFoldDB" id="A0A0A9BMM8"/>
<protein>
    <submittedName>
        <fullName evidence="1">Uncharacterized protein</fullName>
    </submittedName>
</protein>
<reference evidence="1" key="1">
    <citation type="submission" date="2014-09" db="EMBL/GenBank/DDBJ databases">
        <authorList>
            <person name="Magalhaes I.L.F."/>
            <person name="Oliveira U."/>
            <person name="Santos F.R."/>
            <person name="Vidigal T.H.D.A."/>
            <person name="Brescovit A.D."/>
            <person name="Santos A.J."/>
        </authorList>
    </citation>
    <scope>NUCLEOTIDE SEQUENCE</scope>
    <source>
        <tissue evidence="1">Shoot tissue taken approximately 20 cm above the soil surface</tissue>
    </source>
</reference>
<reference evidence="1" key="2">
    <citation type="journal article" date="2015" name="Data Brief">
        <title>Shoot transcriptome of the giant reed, Arundo donax.</title>
        <authorList>
            <person name="Barrero R.A."/>
            <person name="Guerrero F.D."/>
            <person name="Moolhuijzen P."/>
            <person name="Goolsby J.A."/>
            <person name="Tidwell J."/>
            <person name="Bellgard S.E."/>
            <person name="Bellgard M.I."/>
        </authorList>
    </citation>
    <scope>NUCLEOTIDE SEQUENCE</scope>
    <source>
        <tissue evidence="1">Shoot tissue taken approximately 20 cm above the soil surface</tissue>
    </source>
</reference>
<accession>A0A0A9BMM8</accession>
<dbReference type="EMBL" id="GBRH01235405">
    <property type="protein sequence ID" value="JAD62490.1"/>
    <property type="molecule type" value="Transcribed_RNA"/>
</dbReference>